<comment type="caution">
    <text evidence="6">The sequence shown here is derived from an EMBL/GenBank/DDBJ whole genome shotgun (WGS) entry which is preliminary data.</text>
</comment>
<evidence type="ECO:0000256" key="2">
    <source>
        <dbReference type="ARBA" id="ARBA00012862"/>
    </source>
</evidence>
<gene>
    <name evidence="6" type="ORF">DET57_110104</name>
</gene>
<keyword evidence="3" id="KW-0963">Cytoplasm</keyword>
<evidence type="ECO:0000256" key="4">
    <source>
        <dbReference type="ARBA" id="ARBA00023235"/>
    </source>
</evidence>
<evidence type="ECO:0000256" key="5">
    <source>
        <dbReference type="ARBA" id="ARBA00023277"/>
    </source>
</evidence>
<proteinExistence type="predicted"/>
<organism evidence="6 7">
    <name type="scientific">Klebsiella oxytoca</name>
    <dbReference type="NCBI Taxonomy" id="571"/>
    <lineage>
        <taxon>Bacteria</taxon>
        <taxon>Pseudomonadati</taxon>
        <taxon>Pseudomonadota</taxon>
        <taxon>Gammaproteobacteria</taxon>
        <taxon>Enterobacterales</taxon>
        <taxon>Enterobacteriaceae</taxon>
        <taxon>Klebsiella/Raoultella group</taxon>
        <taxon>Klebsiella</taxon>
    </lineage>
</organism>
<keyword evidence="6" id="KW-0762">Sugar transport</keyword>
<dbReference type="InterPro" id="IPR023064">
    <property type="entry name" value="D-ribose_pyranase"/>
</dbReference>
<dbReference type="RefSeq" id="WP_110274697.1">
    <property type="nucleotide sequence ID" value="NZ_QJJG01000010.1"/>
</dbReference>
<dbReference type="GO" id="GO:0019303">
    <property type="term" value="P:D-ribose catabolic process"/>
    <property type="evidence" value="ECO:0007669"/>
    <property type="project" value="TreeGrafter"/>
</dbReference>
<dbReference type="PANTHER" id="PTHR37831:SF1">
    <property type="entry name" value="D-RIBOSE PYRANASE"/>
    <property type="match status" value="1"/>
</dbReference>
<name>A0A318FKI1_KLEOX</name>
<dbReference type="EMBL" id="QJJG01000010">
    <property type="protein sequence ID" value="PXW43990.1"/>
    <property type="molecule type" value="Genomic_DNA"/>
</dbReference>
<dbReference type="GO" id="GO:0062193">
    <property type="term" value="F:D-ribose pyranase activity"/>
    <property type="evidence" value="ECO:0007669"/>
    <property type="project" value="UniProtKB-EC"/>
</dbReference>
<dbReference type="PANTHER" id="PTHR37831">
    <property type="entry name" value="D-RIBOSE PYRANASE"/>
    <property type="match status" value="1"/>
</dbReference>
<dbReference type="Pfam" id="PF05025">
    <property type="entry name" value="RbsD_FucU"/>
    <property type="match status" value="1"/>
</dbReference>
<dbReference type="AlphaFoldDB" id="A0A318FKI1"/>
<dbReference type="InterPro" id="IPR007721">
    <property type="entry name" value="RbsD_FucU"/>
</dbReference>
<dbReference type="GO" id="GO:0048029">
    <property type="term" value="F:monosaccharide binding"/>
    <property type="evidence" value="ECO:0007669"/>
    <property type="project" value="InterPro"/>
</dbReference>
<dbReference type="NCBIfam" id="NF008761">
    <property type="entry name" value="PRK11797.1"/>
    <property type="match status" value="1"/>
</dbReference>
<keyword evidence="6" id="KW-0813">Transport</keyword>
<dbReference type="Gene3D" id="3.40.1650.10">
    <property type="entry name" value="RbsD-like domain"/>
    <property type="match status" value="1"/>
</dbReference>
<evidence type="ECO:0000313" key="7">
    <source>
        <dbReference type="Proteomes" id="UP000247485"/>
    </source>
</evidence>
<keyword evidence="5" id="KW-0119">Carbohydrate metabolism</keyword>
<evidence type="ECO:0000256" key="3">
    <source>
        <dbReference type="ARBA" id="ARBA00022490"/>
    </source>
</evidence>
<evidence type="ECO:0000313" key="6">
    <source>
        <dbReference type="EMBL" id="PXW43990.1"/>
    </source>
</evidence>
<reference evidence="6 7" key="1">
    <citation type="submission" date="2018-05" db="EMBL/GenBank/DDBJ databases">
        <title>Freshwater and sediment microbial communities from various areas in North America, analyzing microbe dynamics in response to fracking.</title>
        <authorList>
            <person name="Lamendella R."/>
        </authorList>
    </citation>
    <scope>NUCLEOTIDE SEQUENCE [LARGE SCALE GENOMIC DNA]</scope>
    <source>
        <strain evidence="6 7">67</strain>
    </source>
</reference>
<dbReference type="GO" id="GO:0016872">
    <property type="term" value="F:intramolecular lyase activity"/>
    <property type="evidence" value="ECO:0007669"/>
    <property type="project" value="InterPro"/>
</dbReference>
<accession>A0A318FKI1</accession>
<dbReference type="SUPFAM" id="SSF102546">
    <property type="entry name" value="RbsD-like"/>
    <property type="match status" value="1"/>
</dbReference>
<protein>
    <recommendedName>
        <fullName evidence="2">D-ribose pyranase</fullName>
        <ecNumber evidence="2">5.4.99.62</ecNumber>
    </recommendedName>
</protein>
<keyword evidence="4" id="KW-0413">Isomerase</keyword>
<dbReference type="Proteomes" id="UP000247485">
    <property type="component" value="Unassembled WGS sequence"/>
</dbReference>
<dbReference type="InterPro" id="IPR023750">
    <property type="entry name" value="RbsD-like_sf"/>
</dbReference>
<sequence length="166" mass="18474">MRPDRILHPELAAALATLGHTDIVLVTDAGFPIPASANRIDLGLWPGTVDVREILRVLRKEIFVEEVHFASEVRDCHPQLYREVQTLYTGSGAEFHAASHETLCHDIAHKAKLIIRSGSFEPWANFALVASTDPFAWFTDASGVQPLPAYVARRQRIVDNITPQLN</sequence>
<evidence type="ECO:0000256" key="1">
    <source>
        <dbReference type="ARBA" id="ARBA00000223"/>
    </source>
</evidence>
<dbReference type="EC" id="5.4.99.62" evidence="2"/>
<comment type="catalytic activity">
    <reaction evidence="1">
        <text>beta-D-ribopyranose = beta-D-ribofuranose</text>
        <dbReference type="Rhea" id="RHEA:25432"/>
        <dbReference type="ChEBI" id="CHEBI:27476"/>
        <dbReference type="ChEBI" id="CHEBI:47002"/>
        <dbReference type="EC" id="5.4.99.62"/>
    </reaction>
</comment>
<dbReference type="GO" id="GO:0005829">
    <property type="term" value="C:cytosol"/>
    <property type="evidence" value="ECO:0007669"/>
    <property type="project" value="TreeGrafter"/>
</dbReference>